<organism evidence="6 7">
    <name type="scientific">Chrysemys picta bellii</name>
    <name type="common">Western painted turtle</name>
    <name type="synonym">Emys bellii</name>
    <dbReference type="NCBI Taxonomy" id="8478"/>
    <lineage>
        <taxon>Eukaryota</taxon>
        <taxon>Metazoa</taxon>
        <taxon>Chordata</taxon>
        <taxon>Craniata</taxon>
        <taxon>Vertebrata</taxon>
        <taxon>Euteleostomi</taxon>
        <taxon>Archelosauria</taxon>
        <taxon>Testudinata</taxon>
        <taxon>Testudines</taxon>
        <taxon>Cryptodira</taxon>
        <taxon>Durocryptodira</taxon>
        <taxon>Testudinoidea</taxon>
        <taxon>Emydidae</taxon>
        <taxon>Chrysemys</taxon>
    </lineage>
</organism>
<keyword evidence="7" id="KW-1185">Reference proteome</keyword>
<evidence type="ECO:0000256" key="2">
    <source>
        <dbReference type="ARBA" id="ARBA00008463"/>
    </source>
</evidence>
<evidence type="ECO:0000313" key="7">
    <source>
        <dbReference type="Proteomes" id="UP000694380"/>
    </source>
</evidence>
<dbReference type="Ensembl" id="ENSCPBT00000008431.1">
    <property type="protein sequence ID" value="ENSCPBP00000006997.1"/>
    <property type="gene ID" value="ENSCPBG00000005514.1"/>
</dbReference>
<feature type="domain" description="BOD1/SHG1" evidence="5">
    <location>
        <begin position="49"/>
        <end position="73"/>
    </location>
</feature>
<proteinExistence type="inferred from homology"/>
<dbReference type="Proteomes" id="UP000694380">
    <property type="component" value="Unplaced"/>
</dbReference>
<evidence type="ECO:0000256" key="3">
    <source>
        <dbReference type="ARBA" id="ARBA00022454"/>
    </source>
</evidence>
<evidence type="ECO:0000259" key="5">
    <source>
        <dbReference type="Pfam" id="PF05205"/>
    </source>
</evidence>
<comment type="subcellular location">
    <subcellularLocation>
        <location evidence="1">Chromosome</location>
    </subcellularLocation>
</comment>
<feature type="region of interest" description="Disordered" evidence="4">
    <location>
        <begin position="1"/>
        <end position="39"/>
    </location>
</feature>
<feature type="compositionally biased region" description="Low complexity" evidence="4">
    <location>
        <begin position="10"/>
        <end position="20"/>
    </location>
</feature>
<dbReference type="PANTHER" id="PTHR47391:SF1">
    <property type="entry name" value="BIORIENTATION OF CHROMOSOMES IN CELL DIVISION 1 LIKE 1"/>
    <property type="match status" value="1"/>
</dbReference>
<dbReference type="InterPro" id="IPR043244">
    <property type="entry name" value="BOD1L1"/>
</dbReference>
<comment type="similarity">
    <text evidence="2">Belongs to the BOD1 family.</text>
</comment>
<evidence type="ECO:0000313" key="6">
    <source>
        <dbReference type="Ensembl" id="ENSCPBP00000006997.1"/>
    </source>
</evidence>
<evidence type="ECO:0000256" key="1">
    <source>
        <dbReference type="ARBA" id="ARBA00004286"/>
    </source>
</evidence>
<dbReference type="Pfam" id="PF05205">
    <property type="entry name" value="COMPASS-Shg1"/>
    <property type="match status" value="1"/>
</dbReference>
<protein>
    <recommendedName>
        <fullName evidence="5">BOD1/SHG1 domain-containing protein</fullName>
    </recommendedName>
</protein>
<keyword evidence="3" id="KW-0158">Chromosome</keyword>
<dbReference type="AlphaFoldDB" id="A0A8C3FEE8"/>
<name>A0A8C3FEE8_CHRPI</name>
<reference evidence="6" key="2">
    <citation type="submission" date="2025-09" db="UniProtKB">
        <authorList>
            <consortium name="Ensembl"/>
        </authorList>
    </citation>
    <scope>IDENTIFICATION</scope>
</reference>
<dbReference type="GO" id="GO:0005694">
    <property type="term" value="C:chromosome"/>
    <property type="evidence" value="ECO:0007669"/>
    <property type="project" value="UniProtKB-SubCell"/>
</dbReference>
<reference evidence="6" key="1">
    <citation type="submission" date="2025-08" db="UniProtKB">
        <authorList>
            <consortium name="Ensembl"/>
        </authorList>
    </citation>
    <scope>IDENTIFICATION</scope>
</reference>
<dbReference type="PANTHER" id="PTHR47391">
    <property type="entry name" value="BIORIENTATION OF CHROMOSOMES IN CELL DIVISION 1 LIKE 1"/>
    <property type="match status" value="1"/>
</dbReference>
<accession>A0A8C3FEE8</accession>
<dbReference type="InterPro" id="IPR055264">
    <property type="entry name" value="BOD1/SHG1_dom"/>
</dbReference>
<sequence>MQCAGGEGWNGVERGGVWAEAEPEAEPGPPLPGASGGGGAVEPELVSVIVNHLKSQGLFDQFRRDCLADVDTKVWDLFKVACGNTFPYI</sequence>
<evidence type="ECO:0000256" key="4">
    <source>
        <dbReference type="SAM" id="MobiDB-lite"/>
    </source>
</evidence>